<sequence>MLSKVIICWLIATVFAHGIPSIHRDKRAIADKRDNDAYDIIFENLPRDEFDYINYHLQLLEKAKGNGTNCDQCKNRIKFAQNLIETDPDHEHLVSLLLYKDCLLTPYTKSSCKFKEVFTSTQSKNFERFNQNYDSGIGNSDMINVYDNDFLHFLKEFNTTNEKDLEYYCHNKGGACKEPNATEIVDSFKLDQWWPAKQSKHYFEPTYNNTERERFNVIHMSDFHLEIRYEVGTEGQCNSNTCGLPESVANTLPGDDYNFTTYYAGQNPNAKAFEFSFYPDAHYDTAGNYIKGDYYDFPKYRGWNYNYAPATVFGVYSGDAPEVLINSSLVNMAKLHKEKNFELALFTGDLVDHDTIQCTPEFVKKEETRCFELMKHYLNNLTVLPSMGNHDAFPYAQLAPLKYDYNNTYSWNDDDMINLWINNQWFPERDANDLKSHYSGFSYVTDRGLKIIGLNSNTYYSSNLWSYLDITTDPDPFGQWKFLIDELIESEKRNQRVWIMAHVPTNSGDETHVPALIFKKIVERFAPYTISSIFYGHTHVDQFSVFYIDSPGRNSTINNSTNSIDKDPIALSWVVQSLTPWVYYNPSYRYYEVEDESFNIMESYNYYIHLNETMINNGDEPEWLLEYSAREAYDPDGTWGKNLPLNATFWDEYVVQKLKDKSNIEFNQLYMDYMYRKSPATPNCNGNNSQITNECWENNYCFVNMDGC</sequence>
<dbReference type="SUPFAM" id="SSF56300">
    <property type="entry name" value="Metallo-dependent phosphatases"/>
    <property type="match status" value="1"/>
</dbReference>
<gene>
    <name evidence="5" type="ORF">CANVERA_P0610</name>
</gene>
<dbReference type="PANTHER" id="PTHR10340:SF27">
    <property type="entry name" value="ACL091CP"/>
    <property type="match status" value="1"/>
</dbReference>
<evidence type="ECO:0000256" key="1">
    <source>
        <dbReference type="ARBA" id="ARBA00022801"/>
    </source>
</evidence>
<keyword evidence="6" id="KW-1185">Reference proteome</keyword>
<dbReference type="Gene3D" id="3.60.21.10">
    <property type="match status" value="1"/>
</dbReference>
<evidence type="ECO:0000259" key="4">
    <source>
        <dbReference type="Pfam" id="PF00149"/>
    </source>
</evidence>
<dbReference type="Pfam" id="PF00149">
    <property type="entry name" value="Metallophos"/>
    <property type="match status" value="1"/>
</dbReference>
<dbReference type="OrthoDB" id="282973at2759"/>
<evidence type="ECO:0000313" key="5">
    <source>
        <dbReference type="EMBL" id="CAI5756092.1"/>
    </source>
</evidence>
<reference evidence="5" key="1">
    <citation type="submission" date="2022-12" db="EMBL/GenBank/DDBJ databases">
        <authorList>
            <person name="Brejova B."/>
        </authorList>
    </citation>
    <scope>NUCLEOTIDE SEQUENCE</scope>
</reference>
<organism evidence="5 6">
    <name type="scientific">Candida verbasci</name>
    <dbReference type="NCBI Taxonomy" id="1227364"/>
    <lineage>
        <taxon>Eukaryota</taxon>
        <taxon>Fungi</taxon>
        <taxon>Dikarya</taxon>
        <taxon>Ascomycota</taxon>
        <taxon>Saccharomycotina</taxon>
        <taxon>Pichiomycetes</taxon>
        <taxon>Debaryomycetaceae</taxon>
        <taxon>Candida/Lodderomyces clade</taxon>
        <taxon>Candida</taxon>
    </lineage>
</organism>
<proteinExistence type="predicted"/>
<dbReference type="EMBL" id="CANTUO010000001">
    <property type="protein sequence ID" value="CAI5756092.1"/>
    <property type="molecule type" value="Genomic_DNA"/>
</dbReference>
<evidence type="ECO:0000256" key="2">
    <source>
        <dbReference type="ARBA" id="ARBA00023180"/>
    </source>
</evidence>
<keyword evidence="3" id="KW-0732">Signal</keyword>
<dbReference type="InterPro" id="IPR041805">
    <property type="entry name" value="ASMase/PPN1_MPP"/>
</dbReference>
<feature type="signal peptide" evidence="3">
    <location>
        <begin position="1"/>
        <end position="16"/>
    </location>
</feature>
<comment type="caution">
    <text evidence="5">The sequence shown here is derived from an EMBL/GenBank/DDBJ whole genome shotgun (WGS) entry which is preliminary data.</text>
</comment>
<feature type="domain" description="Calcineurin-like phosphoesterase" evidence="4">
    <location>
        <begin position="334"/>
        <end position="540"/>
    </location>
</feature>
<dbReference type="InterPro" id="IPR004843">
    <property type="entry name" value="Calcineurin-like_PHP"/>
</dbReference>
<dbReference type="Proteomes" id="UP001152885">
    <property type="component" value="Unassembled WGS sequence"/>
</dbReference>
<keyword evidence="1" id="KW-0378">Hydrolase</keyword>
<evidence type="ECO:0000256" key="3">
    <source>
        <dbReference type="SAM" id="SignalP"/>
    </source>
</evidence>
<protein>
    <recommendedName>
        <fullName evidence="4">Calcineurin-like phosphoesterase domain-containing protein</fullName>
    </recommendedName>
</protein>
<dbReference type="GO" id="GO:0008081">
    <property type="term" value="F:phosphoric diester hydrolase activity"/>
    <property type="evidence" value="ECO:0007669"/>
    <property type="project" value="TreeGrafter"/>
</dbReference>
<name>A0A9W4XEX1_9ASCO</name>
<dbReference type="CDD" id="cd00842">
    <property type="entry name" value="MPP_ASMase"/>
    <property type="match status" value="1"/>
</dbReference>
<feature type="chain" id="PRO_5040802970" description="Calcineurin-like phosphoesterase domain-containing protein" evidence="3">
    <location>
        <begin position="17"/>
        <end position="708"/>
    </location>
</feature>
<evidence type="ECO:0000313" key="6">
    <source>
        <dbReference type="Proteomes" id="UP001152885"/>
    </source>
</evidence>
<dbReference type="PANTHER" id="PTHR10340">
    <property type="entry name" value="SPHINGOMYELIN PHOSPHODIESTERASE"/>
    <property type="match status" value="1"/>
</dbReference>
<dbReference type="AlphaFoldDB" id="A0A9W4XEX1"/>
<accession>A0A9W4XEX1</accession>
<keyword evidence="2" id="KW-0325">Glycoprotein</keyword>
<dbReference type="InterPro" id="IPR029052">
    <property type="entry name" value="Metallo-depent_PP-like"/>
</dbReference>